<accession>C4V4Y1</accession>
<evidence type="ECO:0000313" key="2">
    <source>
        <dbReference type="Proteomes" id="UP000005309"/>
    </source>
</evidence>
<evidence type="ECO:0000313" key="1">
    <source>
        <dbReference type="EMBL" id="EEQ48029.1"/>
    </source>
</evidence>
<reference evidence="1 2" key="1">
    <citation type="submission" date="2009-04" db="EMBL/GenBank/DDBJ databases">
        <authorList>
            <person name="Qin X."/>
            <person name="Bachman B."/>
            <person name="Battles P."/>
            <person name="Bell A."/>
            <person name="Bess C."/>
            <person name="Bickham C."/>
            <person name="Chaboub L."/>
            <person name="Chen D."/>
            <person name="Coyle M."/>
            <person name="Deiros D.R."/>
            <person name="Dinh H."/>
            <person name="Forbes L."/>
            <person name="Fowler G."/>
            <person name="Francisco L."/>
            <person name="Fu Q."/>
            <person name="Gubbala S."/>
            <person name="Hale W."/>
            <person name="Han Y."/>
            <person name="Hemphill L."/>
            <person name="Highlander S.K."/>
            <person name="Hirani K."/>
            <person name="Hogues M."/>
            <person name="Jackson L."/>
            <person name="Jakkamsetti A."/>
            <person name="Javaid M."/>
            <person name="Jiang H."/>
            <person name="Korchina V."/>
            <person name="Kovar C."/>
            <person name="Lara F."/>
            <person name="Lee S."/>
            <person name="Mata R."/>
            <person name="Mathew T."/>
            <person name="Moen C."/>
            <person name="Morales K."/>
            <person name="Munidasa M."/>
            <person name="Nazareth L."/>
            <person name="Ngo R."/>
            <person name="Nguyen L."/>
            <person name="Okwuonu G."/>
            <person name="Ongeri F."/>
            <person name="Patil S."/>
            <person name="Petrosino J."/>
            <person name="Pham C."/>
            <person name="Pham P."/>
            <person name="Pu L.-L."/>
            <person name="Puazo M."/>
            <person name="Raj R."/>
            <person name="Reid J."/>
            <person name="Rouhana J."/>
            <person name="Saada N."/>
            <person name="Shang Y."/>
            <person name="Simmons D."/>
            <person name="Thornton R."/>
            <person name="Warren J."/>
            <person name="Weissenberger G."/>
            <person name="Zhang J."/>
            <person name="Zhang L."/>
            <person name="Zhou C."/>
            <person name="Zhu D."/>
            <person name="Muzny D."/>
            <person name="Worley K."/>
            <person name="Gibbs R."/>
        </authorList>
    </citation>
    <scope>NUCLEOTIDE SEQUENCE [LARGE SCALE GENOMIC DNA]</scope>
    <source>
        <strain evidence="1 2">ATCC 43531</strain>
    </source>
</reference>
<protein>
    <submittedName>
        <fullName evidence="1">Uncharacterized protein</fullName>
    </submittedName>
</protein>
<organism evidence="1 2">
    <name type="scientific">Selenomonas flueggei ATCC 43531</name>
    <dbReference type="NCBI Taxonomy" id="638302"/>
    <lineage>
        <taxon>Bacteria</taxon>
        <taxon>Bacillati</taxon>
        <taxon>Bacillota</taxon>
        <taxon>Negativicutes</taxon>
        <taxon>Selenomonadales</taxon>
        <taxon>Selenomonadaceae</taxon>
        <taxon>Selenomonas</taxon>
    </lineage>
</organism>
<name>C4V4Y1_9FIRM</name>
<proteinExistence type="predicted"/>
<sequence>MKIPPWCVPGYAGILTFMCGHPCPLYNKQVTRLSWMAAS</sequence>
<dbReference type="Proteomes" id="UP000005309">
    <property type="component" value="Unassembled WGS sequence"/>
</dbReference>
<keyword evidence="2" id="KW-1185">Reference proteome</keyword>
<comment type="caution">
    <text evidence="1">The sequence shown here is derived from an EMBL/GenBank/DDBJ whole genome shotgun (WGS) entry which is preliminary data.</text>
</comment>
<dbReference type="AlphaFoldDB" id="C4V4Y1"/>
<dbReference type="EMBL" id="ACLA01000022">
    <property type="protein sequence ID" value="EEQ48029.1"/>
    <property type="molecule type" value="Genomic_DNA"/>
</dbReference>
<dbReference type="HOGENOM" id="CLU_3316828_0_0_9"/>
<gene>
    <name evidence="1" type="ORF">HMPREF0908_1575</name>
</gene>